<keyword evidence="3" id="KW-1185">Reference proteome</keyword>
<dbReference type="RefSeq" id="WP_066482654.1">
    <property type="nucleotide sequence ID" value="NZ_CP014639.1"/>
</dbReference>
<organism evidence="2 3">
    <name type="scientific">Candidatus Chlamydia sanziniae</name>
    <dbReference type="NCBI Taxonomy" id="1806891"/>
    <lineage>
        <taxon>Bacteria</taxon>
        <taxon>Pseudomonadati</taxon>
        <taxon>Chlamydiota</taxon>
        <taxon>Chlamydiia</taxon>
        <taxon>Chlamydiales</taxon>
        <taxon>Chlamydiaceae</taxon>
        <taxon>Chlamydia/Chlamydophila group</taxon>
        <taxon>Chlamydia</taxon>
    </lineage>
</organism>
<feature type="compositionally biased region" description="Basic and acidic residues" evidence="1">
    <location>
        <begin position="73"/>
        <end position="88"/>
    </location>
</feature>
<dbReference type="PATRIC" id="fig|1806891.3.peg.728"/>
<dbReference type="Proteomes" id="UP000078162">
    <property type="component" value="Chromosome"/>
</dbReference>
<reference evidence="2 3" key="1">
    <citation type="submission" date="2016-03" db="EMBL/GenBank/DDBJ databases">
        <title>Culture-independent genomics supports pathogen discovery for uncultivable bacteria within the genus Chlamydia.</title>
        <authorList>
            <person name="Taylor-Brown A."/>
            <person name="Bachmann N.L."/>
            <person name="Borel N."/>
            <person name="Polkinghorne A."/>
        </authorList>
    </citation>
    <scope>NUCLEOTIDE SEQUENCE [LARGE SCALE GENOMIC DNA]</scope>
    <source>
        <strain evidence="2 3">2742-308</strain>
    </source>
</reference>
<protein>
    <submittedName>
        <fullName evidence="2">Uncharacterized protein</fullName>
    </submittedName>
</protein>
<evidence type="ECO:0000256" key="1">
    <source>
        <dbReference type="SAM" id="MobiDB-lite"/>
    </source>
</evidence>
<dbReference type="AlphaFoldDB" id="A0A1A9HYA4"/>
<feature type="region of interest" description="Disordered" evidence="1">
    <location>
        <begin position="62"/>
        <end position="97"/>
    </location>
</feature>
<dbReference type="KEGG" id="csaz:Cs308_0736"/>
<gene>
    <name evidence="2" type="ORF">Cs308_0736</name>
</gene>
<accession>A0A1A9HYA4</accession>
<evidence type="ECO:0000313" key="2">
    <source>
        <dbReference type="EMBL" id="ANH78906.1"/>
    </source>
</evidence>
<proteinExistence type="predicted"/>
<dbReference type="EMBL" id="CP014639">
    <property type="protein sequence ID" value="ANH78906.1"/>
    <property type="molecule type" value="Genomic_DNA"/>
</dbReference>
<sequence length="97" mass="11196">MTKQDRFTNEHLNKFFENPFSLVNYAIKQAKIKITKGDVRSSNVAIETLLLLDREDIQIELIEETPPSPSPAIEKKRSENSNTRKKDLSAYSWSNVK</sequence>
<dbReference type="OrthoDB" id="18977at2"/>
<name>A0A1A9HYA4_9CHLA</name>
<dbReference type="STRING" id="1806891.Cs308_0736"/>
<evidence type="ECO:0000313" key="3">
    <source>
        <dbReference type="Proteomes" id="UP000078162"/>
    </source>
</evidence>